<proteinExistence type="inferred from homology"/>
<dbReference type="InterPro" id="IPR011650">
    <property type="entry name" value="Peptidase_M20_dimer"/>
</dbReference>
<dbReference type="SUPFAM" id="SSF53187">
    <property type="entry name" value="Zn-dependent exopeptidases"/>
    <property type="match status" value="1"/>
</dbReference>
<dbReference type="InterPro" id="IPR036264">
    <property type="entry name" value="Bact_exopeptidase_dim_dom"/>
</dbReference>
<evidence type="ECO:0000313" key="12">
    <source>
        <dbReference type="Proteomes" id="UP000430692"/>
    </source>
</evidence>
<comment type="cofactor">
    <cofactor evidence="1">
        <name>Zn(2+)</name>
        <dbReference type="ChEBI" id="CHEBI:29105"/>
    </cofactor>
</comment>
<dbReference type="Gene3D" id="3.30.70.360">
    <property type="match status" value="1"/>
</dbReference>
<dbReference type="InterPro" id="IPR002933">
    <property type="entry name" value="Peptidase_M20"/>
</dbReference>
<evidence type="ECO:0000256" key="9">
    <source>
        <dbReference type="PIRSR" id="PIRSR001123-2"/>
    </source>
</evidence>
<dbReference type="InterPro" id="IPR010162">
    <property type="entry name" value="PepT-like"/>
</dbReference>
<feature type="binding site" evidence="9">
    <location>
        <position position="164"/>
    </location>
    <ligand>
        <name>Zn(2+)</name>
        <dbReference type="ChEBI" id="CHEBI:29105"/>
        <label>1</label>
    </ligand>
</feature>
<dbReference type="Pfam" id="PF07687">
    <property type="entry name" value="M20_dimer"/>
    <property type="match status" value="1"/>
</dbReference>
<feature type="domain" description="Peptidase M20 dimerisation" evidence="10">
    <location>
        <begin position="183"/>
        <end position="267"/>
    </location>
</feature>
<name>A0A6I4W671_9BACL</name>
<sequence>MVNKNRLIDEFIRLVQIDSESGNERAICDFLKEKLSSLGLDVVEDCSAAFTKHSAGNLIATYTGSIADAPTIYFTSHMDTVAPGKKVKPSILGDYIVTDGTTILGSDDKAGIAAIVEGIRLLRELNIPHGNLQFVFTVGEESGLVGARHLDKSLMEAEYGFAFDAGGQVGEIITSAPAQVKIEAEIHGKAAHAGSSPEAGISAIQVASQAISKMKLGRIDAETTANIGMFQGGIATNVVPEYVKIFAEARSRDEKKLVHQVEEMVMAFELTAKQMGAKAEVETKSLYPGYFFTEEDLVVQKAIAGVKKVGRTPHLGVSGGGSDANVLAGYGIPTVNLSIGYENIHTTNERMSIPELVKAAELVVALVEESAH</sequence>
<dbReference type="PROSITE" id="PS00759">
    <property type="entry name" value="ARGE_DAPE_CPG2_2"/>
    <property type="match status" value="1"/>
</dbReference>
<keyword evidence="3 9" id="KW-0479">Metal-binding</keyword>
<dbReference type="Pfam" id="PF01546">
    <property type="entry name" value="Peptidase_M20"/>
    <property type="match status" value="1"/>
</dbReference>
<comment type="caution">
    <text evidence="11">The sequence shown here is derived from an EMBL/GenBank/DDBJ whole genome shotgun (WGS) entry which is preliminary data.</text>
</comment>
<evidence type="ECO:0000256" key="4">
    <source>
        <dbReference type="ARBA" id="ARBA00022801"/>
    </source>
</evidence>
<evidence type="ECO:0000256" key="5">
    <source>
        <dbReference type="ARBA" id="ARBA00022833"/>
    </source>
</evidence>
<protein>
    <submittedName>
        <fullName evidence="11">M20/M25/M40 family metallo-hydrolase</fullName>
    </submittedName>
</protein>
<evidence type="ECO:0000259" key="10">
    <source>
        <dbReference type="Pfam" id="PF07687"/>
    </source>
</evidence>
<feature type="binding site" evidence="9">
    <location>
        <position position="107"/>
    </location>
    <ligand>
        <name>Zn(2+)</name>
        <dbReference type="ChEBI" id="CHEBI:29105"/>
        <label>1</label>
    </ligand>
</feature>
<accession>A0A6I4W671</accession>
<dbReference type="Gene3D" id="3.40.630.10">
    <property type="entry name" value="Zn peptidases"/>
    <property type="match status" value="1"/>
</dbReference>
<dbReference type="Proteomes" id="UP000430692">
    <property type="component" value="Unassembled WGS sequence"/>
</dbReference>
<keyword evidence="5" id="KW-0862">Zinc</keyword>
<dbReference type="EMBL" id="WUUL01000019">
    <property type="protein sequence ID" value="MXQ55812.1"/>
    <property type="molecule type" value="Genomic_DNA"/>
</dbReference>
<comment type="cofactor">
    <cofactor evidence="9">
        <name>a divalent metal cation</name>
        <dbReference type="ChEBI" id="CHEBI:60240"/>
    </cofactor>
    <text evidence="9">Binds 2 divalent metal cations per subunit.</text>
</comment>
<dbReference type="PROSITE" id="PS00758">
    <property type="entry name" value="ARGE_DAPE_CPG2_1"/>
    <property type="match status" value="1"/>
</dbReference>
<feature type="active site" description="Proton acceptor" evidence="8">
    <location>
        <position position="140"/>
    </location>
</feature>
<dbReference type="GO" id="GO:0006508">
    <property type="term" value="P:proteolysis"/>
    <property type="evidence" value="ECO:0007669"/>
    <property type="project" value="UniProtKB-KW"/>
</dbReference>
<dbReference type="SUPFAM" id="SSF55031">
    <property type="entry name" value="Bacterial exopeptidase dimerisation domain"/>
    <property type="match status" value="1"/>
</dbReference>
<dbReference type="RefSeq" id="WP_160803161.1">
    <property type="nucleotide sequence ID" value="NZ_WUUL01000019.1"/>
</dbReference>
<keyword evidence="2" id="KW-0645">Protease</keyword>
<dbReference type="PIRSF" id="PIRSF001123">
    <property type="entry name" value="PepA_GA"/>
    <property type="match status" value="1"/>
</dbReference>
<reference evidence="11 12" key="1">
    <citation type="submission" date="2019-12" db="EMBL/GenBank/DDBJ databases">
        <title>Whole-genome analyses of novel actinobacteria.</title>
        <authorList>
            <person name="Sahin N."/>
            <person name="Saygin H."/>
        </authorList>
    </citation>
    <scope>NUCLEOTIDE SEQUENCE [LARGE SCALE GENOMIC DNA]</scope>
    <source>
        <strain evidence="11 12">KC615</strain>
    </source>
</reference>
<dbReference type="GO" id="GO:0046872">
    <property type="term" value="F:metal ion binding"/>
    <property type="evidence" value="ECO:0007669"/>
    <property type="project" value="UniProtKB-UniRule"/>
</dbReference>
<dbReference type="AlphaFoldDB" id="A0A6I4W671"/>
<feature type="binding site" evidence="9">
    <location>
        <position position="141"/>
    </location>
    <ligand>
        <name>Zn(2+)</name>
        <dbReference type="ChEBI" id="CHEBI:29105"/>
        <label>2</label>
    </ligand>
</feature>
<evidence type="ECO:0000256" key="1">
    <source>
        <dbReference type="ARBA" id="ARBA00001947"/>
    </source>
</evidence>
<keyword evidence="6" id="KW-0482">Metalloprotease</keyword>
<organism evidence="11 12">
    <name type="scientific">Shimazuella alba</name>
    <dbReference type="NCBI Taxonomy" id="2690964"/>
    <lineage>
        <taxon>Bacteria</taxon>
        <taxon>Bacillati</taxon>
        <taxon>Bacillota</taxon>
        <taxon>Bacilli</taxon>
        <taxon>Bacillales</taxon>
        <taxon>Thermoactinomycetaceae</taxon>
        <taxon>Shimazuella</taxon>
    </lineage>
</organism>
<keyword evidence="4 11" id="KW-0378">Hydrolase</keyword>
<gene>
    <name evidence="11" type="ORF">GSM42_19205</name>
</gene>
<keyword evidence="12" id="KW-1185">Reference proteome</keyword>
<dbReference type="InterPro" id="IPR008007">
    <property type="entry name" value="Peptidase_M42"/>
</dbReference>
<dbReference type="PANTHER" id="PTHR42994:SF2">
    <property type="entry name" value="PEPTIDASE"/>
    <property type="match status" value="1"/>
</dbReference>
<evidence type="ECO:0000256" key="3">
    <source>
        <dbReference type="ARBA" id="ARBA00022723"/>
    </source>
</evidence>
<dbReference type="GO" id="GO:0008237">
    <property type="term" value="F:metallopeptidase activity"/>
    <property type="evidence" value="ECO:0007669"/>
    <property type="project" value="UniProtKB-KW"/>
</dbReference>
<comment type="similarity">
    <text evidence="7">Belongs to the peptidase M42 family.</text>
</comment>
<dbReference type="NCBIfam" id="TIGR01883">
    <property type="entry name" value="PepT-like"/>
    <property type="match status" value="1"/>
</dbReference>
<evidence type="ECO:0000256" key="7">
    <source>
        <dbReference type="PIRNR" id="PIRNR001123"/>
    </source>
</evidence>
<dbReference type="PANTHER" id="PTHR42994">
    <property type="entry name" value="PEPTIDASE T"/>
    <property type="match status" value="1"/>
</dbReference>
<evidence type="ECO:0000256" key="6">
    <source>
        <dbReference type="ARBA" id="ARBA00023049"/>
    </source>
</evidence>
<dbReference type="InterPro" id="IPR001261">
    <property type="entry name" value="ArgE/DapE_CS"/>
</dbReference>
<evidence type="ECO:0000256" key="8">
    <source>
        <dbReference type="PIRSR" id="PIRSR001123-1"/>
    </source>
</evidence>
<dbReference type="GO" id="GO:0004177">
    <property type="term" value="F:aminopeptidase activity"/>
    <property type="evidence" value="ECO:0007669"/>
    <property type="project" value="UniProtKB-UniRule"/>
</dbReference>
<feature type="binding site" evidence="9">
    <location>
        <position position="107"/>
    </location>
    <ligand>
        <name>Zn(2+)</name>
        <dbReference type="ChEBI" id="CHEBI:29105"/>
        <label>2</label>
    </ligand>
</feature>
<evidence type="ECO:0000313" key="11">
    <source>
        <dbReference type="EMBL" id="MXQ55812.1"/>
    </source>
</evidence>
<evidence type="ECO:0000256" key="2">
    <source>
        <dbReference type="ARBA" id="ARBA00022670"/>
    </source>
</evidence>